<accession>A0ACC0VQP5</accession>
<evidence type="ECO:0000313" key="1">
    <source>
        <dbReference type="EMBL" id="KAI9908797.1"/>
    </source>
</evidence>
<evidence type="ECO:0000313" key="2">
    <source>
        <dbReference type="Proteomes" id="UP001163321"/>
    </source>
</evidence>
<protein>
    <submittedName>
        <fullName evidence="1">Uncharacterized protein</fullName>
    </submittedName>
</protein>
<sequence>MSREKSRMIALDSQTYKSKDAGNAEITWTVVHKSIGGGATGPKSPQIVLTHAHSPSKSLFHIRTVPSSPEDASIVPVTFHSTLQTSES</sequence>
<organism evidence="1 2">
    <name type="scientific">Peronosclerospora sorghi</name>
    <dbReference type="NCBI Taxonomy" id="230839"/>
    <lineage>
        <taxon>Eukaryota</taxon>
        <taxon>Sar</taxon>
        <taxon>Stramenopiles</taxon>
        <taxon>Oomycota</taxon>
        <taxon>Peronosporomycetes</taxon>
        <taxon>Peronosporales</taxon>
        <taxon>Peronosporaceae</taxon>
        <taxon>Peronosclerospora</taxon>
    </lineage>
</organism>
<comment type="caution">
    <text evidence="1">The sequence shown here is derived from an EMBL/GenBank/DDBJ whole genome shotgun (WGS) entry which is preliminary data.</text>
</comment>
<dbReference type="Proteomes" id="UP001163321">
    <property type="component" value="Chromosome 8"/>
</dbReference>
<proteinExistence type="predicted"/>
<gene>
    <name evidence="1" type="ORF">PsorP6_003282</name>
</gene>
<name>A0ACC0VQP5_9STRA</name>
<keyword evidence="2" id="KW-1185">Reference proteome</keyword>
<dbReference type="EMBL" id="CM047587">
    <property type="protein sequence ID" value="KAI9908797.1"/>
    <property type="molecule type" value="Genomic_DNA"/>
</dbReference>
<reference evidence="1 2" key="1">
    <citation type="journal article" date="2022" name="bioRxiv">
        <title>The genome of the oomycete Peronosclerospora sorghi, a cosmopolitan pathogen of maize and sorghum, is inflated with dispersed pseudogenes.</title>
        <authorList>
            <person name="Fletcher K."/>
            <person name="Martin F."/>
            <person name="Isakeit T."/>
            <person name="Cavanaugh K."/>
            <person name="Magill C."/>
            <person name="Michelmore R."/>
        </authorList>
    </citation>
    <scope>NUCLEOTIDE SEQUENCE [LARGE SCALE GENOMIC DNA]</scope>
    <source>
        <strain evidence="1">P6</strain>
    </source>
</reference>